<organism evidence="1 2">
    <name type="scientific">Durio zibethinus</name>
    <name type="common">Durian</name>
    <dbReference type="NCBI Taxonomy" id="66656"/>
    <lineage>
        <taxon>Eukaryota</taxon>
        <taxon>Viridiplantae</taxon>
        <taxon>Streptophyta</taxon>
        <taxon>Embryophyta</taxon>
        <taxon>Tracheophyta</taxon>
        <taxon>Spermatophyta</taxon>
        <taxon>Magnoliopsida</taxon>
        <taxon>eudicotyledons</taxon>
        <taxon>Gunneridae</taxon>
        <taxon>Pentapetalae</taxon>
        <taxon>rosids</taxon>
        <taxon>malvids</taxon>
        <taxon>Malvales</taxon>
        <taxon>Malvaceae</taxon>
        <taxon>Helicteroideae</taxon>
        <taxon>Durio</taxon>
    </lineage>
</organism>
<dbReference type="Proteomes" id="UP000515121">
    <property type="component" value="Unplaced"/>
</dbReference>
<evidence type="ECO:0000313" key="1">
    <source>
        <dbReference type="Proteomes" id="UP000515121"/>
    </source>
</evidence>
<dbReference type="InterPro" id="IPR053085">
    <property type="entry name" value="Jasmonate-induced_protein"/>
</dbReference>
<dbReference type="KEGG" id="dzi:111295174"/>
<proteinExistence type="predicted"/>
<evidence type="ECO:0000313" key="2">
    <source>
        <dbReference type="RefSeq" id="XP_022744298.1"/>
    </source>
</evidence>
<dbReference type="RefSeq" id="XP_022744298.1">
    <property type="nucleotide sequence ID" value="XM_022888563.1"/>
</dbReference>
<dbReference type="OrthoDB" id="959451at2759"/>
<dbReference type="PANTHER" id="PTHR36482:SF6">
    <property type="entry name" value="JASMONATE-INDUCED PROTEIN HOMOLOG"/>
    <property type="match status" value="1"/>
</dbReference>
<dbReference type="GeneID" id="111295174"/>
<reference evidence="2" key="1">
    <citation type="submission" date="2025-08" db="UniProtKB">
        <authorList>
            <consortium name="RefSeq"/>
        </authorList>
    </citation>
    <scope>IDENTIFICATION</scope>
    <source>
        <tissue evidence="2">Fruit stalk</tissue>
    </source>
</reference>
<gene>
    <name evidence="2" type="primary">LOC111295174</name>
</gene>
<dbReference type="AlphaFoldDB" id="A0A6P5YUN8"/>
<keyword evidence="1" id="KW-1185">Reference proteome</keyword>
<sequence>MAGAANRRTTLKITNSTRDVARLFSHMDWAGFEPVPRGIPAEKTINFEHMADARGSRGAVVYEVGNGYRWLLAWANQPSWAGQTPVDNQVYTNILDVWENINWDDISSLLDRANSTSNHARDGFTSAATIDPNGPEPILRAELVQVPLGN</sequence>
<dbReference type="PANTHER" id="PTHR36482">
    <property type="entry name" value="OSJNBA0024J22.15 PROTEIN"/>
    <property type="match status" value="1"/>
</dbReference>
<protein>
    <submittedName>
        <fullName evidence="2">Jasmonate-induced protein homolog</fullName>
    </submittedName>
</protein>
<accession>A0A6P5YUN8</accession>
<name>A0A6P5YUN8_DURZI</name>